<comment type="caution">
    <text evidence="3">The sequence shown here is derived from an EMBL/GenBank/DDBJ whole genome shotgun (WGS) entry which is preliminary data.</text>
</comment>
<dbReference type="GO" id="GO:0071897">
    <property type="term" value="P:DNA biosynthetic process"/>
    <property type="evidence" value="ECO:0007669"/>
    <property type="project" value="UniProtKB-ARBA"/>
</dbReference>
<evidence type="ECO:0000313" key="3">
    <source>
        <dbReference type="EMBL" id="KAJ1524620.1"/>
    </source>
</evidence>
<dbReference type="InterPro" id="IPR043502">
    <property type="entry name" value="DNA/RNA_pol_sf"/>
</dbReference>
<evidence type="ECO:0000313" key="4">
    <source>
        <dbReference type="Proteomes" id="UP001075354"/>
    </source>
</evidence>
<organism evidence="3 4">
    <name type="scientific">Megalurothrips usitatus</name>
    <name type="common">bean blossom thrips</name>
    <dbReference type="NCBI Taxonomy" id="439358"/>
    <lineage>
        <taxon>Eukaryota</taxon>
        <taxon>Metazoa</taxon>
        <taxon>Ecdysozoa</taxon>
        <taxon>Arthropoda</taxon>
        <taxon>Hexapoda</taxon>
        <taxon>Insecta</taxon>
        <taxon>Pterygota</taxon>
        <taxon>Neoptera</taxon>
        <taxon>Paraneoptera</taxon>
        <taxon>Thysanoptera</taxon>
        <taxon>Terebrantia</taxon>
        <taxon>Thripoidea</taxon>
        <taxon>Thripidae</taxon>
        <taxon>Megalurothrips</taxon>
    </lineage>
</organism>
<dbReference type="InterPro" id="IPR000477">
    <property type="entry name" value="RT_dom"/>
</dbReference>
<dbReference type="Pfam" id="PF00078">
    <property type="entry name" value="RVT_1"/>
    <property type="match status" value="1"/>
</dbReference>
<dbReference type="SUPFAM" id="SSF56219">
    <property type="entry name" value="DNase I-like"/>
    <property type="match status" value="1"/>
</dbReference>
<dbReference type="EMBL" id="JAPTSV010000009">
    <property type="protein sequence ID" value="KAJ1524620.1"/>
    <property type="molecule type" value="Genomic_DNA"/>
</dbReference>
<feature type="region of interest" description="Disordered" evidence="1">
    <location>
        <begin position="441"/>
        <end position="463"/>
    </location>
</feature>
<dbReference type="AlphaFoldDB" id="A0AAV7XJP0"/>
<feature type="region of interest" description="Disordered" evidence="1">
    <location>
        <begin position="85"/>
        <end position="106"/>
    </location>
</feature>
<dbReference type="PROSITE" id="PS50878">
    <property type="entry name" value="RT_POL"/>
    <property type="match status" value="1"/>
</dbReference>
<accession>A0AAV7XJP0</accession>
<name>A0AAV7XJP0_9NEOP</name>
<reference evidence="3" key="1">
    <citation type="submission" date="2022-12" db="EMBL/GenBank/DDBJ databases">
        <title>Chromosome-level genome assembly of the bean flower thrips Megalurothrips usitatus.</title>
        <authorList>
            <person name="Ma L."/>
            <person name="Liu Q."/>
            <person name="Li H."/>
            <person name="Cai W."/>
        </authorList>
    </citation>
    <scope>NUCLEOTIDE SEQUENCE</scope>
    <source>
        <strain evidence="3">Cailab_2022a</strain>
    </source>
</reference>
<dbReference type="InterPro" id="IPR036691">
    <property type="entry name" value="Endo/exonu/phosph_ase_sf"/>
</dbReference>
<evidence type="ECO:0000259" key="2">
    <source>
        <dbReference type="PROSITE" id="PS50878"/>
    </source>
</evidence>
<dbReference type="Gene3D" id="3.60.10.10">
    <property type="entry name" value="Endonuclease/exonuclease/phosphatase"/>
    <property type="match status" value="1"/>
</dbReference>
<protein>
    <recommendedName>
        <fullName evidence="2">Reverse transcriptase domain-containing protein</fullName>
    </recommendedName>
</protein>
<dbReference type="PANTHER" id="PTHR19446">
    <property type="entry name" value="REVERSE TRANSCRIPTASES"/>
    <property type="match status" value="1"/>
</dbReference>
<gene>
    <name evidence="3" type="ORF">ONE63_011104</name>
</gene>
<dbReference type="Proteomes" id="UP001075354">
    <property type="component" value="Chromosome 9"/>
</dbReference>
<proteinExistence type="predicted"/>
<sequence length="463" mass="51764">MGKLQILTYNARSLKDNRAILEDLAAKHQIDVLLVQETRAKDTPDIRGYTGYSLKWQAAAGGPLGLSTYIKTGITRMVGRARLARSKRQNSHIPALQRPDGTRAETEAERAEALVDRYLYVHKMTEDLGNPTAPVEEVIRRYLRGCAPDSRLKTTAEELESEIKKLKVKKAPGADGIPNAAIKHLPPKIVQQTAVIFNECLKKSYFPSIWKTATIQPIPKPGKDPTLPASHRPISLLSNLGKLLERIIAKRLTEYLEENDLLNVQQYGFRRQHSTTHALMEFSDVATLAMSLGKHLGAVLLDASEAFPTMNHALLLHKMAALKFSPATVKLVKRYLEDRPFTVRVGEAQSTRRIMPQGTPQGSCLGPLLFIIYINSIKGLDSLQILYADDTTIYDGHKKATELRQLLQNKLDRVARYMDRSKIQLNAAKTQAIIITRRRTEKDPGGPYAYSGRTSSGRMRPPC</sequence>
<dbReference type="SUPFAM" id="SSF56672">
    <property type="entry name" value="DNA/RNA polymerases"/>
    <property type="match status" value="1"/>
</dbReference>
<dbReference type="CDD" id="cd01650">
    <property type="entry name" value="RT_nLTR_like"/>
    <property type="match status" value="1"/>
</dbReference>
<keyword evidence="4" id="KW-1185">Reference proteome</keyword>
<feature type="domain" description="Reverse transcriptase" evidence="2">
    <location>
        <begin position="199"/>
        <end position="455"/>
    </location>
</feature>
<evidence type="ECO:0000256" key="1">
    <source>
        <dbReference type="SAM" id="MobiDB-lite"/>
    </source>
</evidence>